<dbReference type="Pfam" id="PF08376">
    <property type="entry name" value="NIT"/>
    <property type="match status" value="1"/>
</dbReference>
<evidence type="ECO:0000256" key="1">
    <source>
        <dbReference type="ARBA" id="ARBA00022527"/>
    </source>
</evidence>
<comment type="caution">
    <text evidence="7">The sequence shown here is derived from an EMBL/GenBank/DDBJ whole genome shotgun (WGS) entry which is preliminary data.</text>
</comment>
<dbReference type="SMART" id="SM00220">
    <property type="entry name" value="S_TKc"/>
    <property type="match status" value="1"/>
</dbReference>
<evidence type="ECO:0000256" key="4">
    <source>
        <dbReference type="ARBA" id="ARBA00022777"/>
    </source>
</evidence>
<keyword evidence="2" id="KW-0808">Transferase</keyword>
<proteinExistence type="predicted"/>
<evidence type="ECO:0000256" key="2">
    <source>
        <dbReference type="ARBA" id="ARBA00022679"/>
    </source>
</evidence>
<sequence>MAAQEVETLRKLSEHPGIISLEAAFFSASTRQVFIVTEFIAGSHLFSHLVCRAEPLPEPEASHIVAQLSDALAFCHGKGVVHRDVKLENVLVSSVDVQLVEQSDCEDGAVWRTQELFSVKLCDFGLAKTLTAHAARTPVGTPNYAAPEVVPAASFYDAYKADAFSLGVLIFVLLCMGFPCKDGGEGSHKEHKRWLDLSFGARSLLDGLLMHDPVKRFALTDVVKHQWVAKLKIQDITAEHAAVNRYRRPRSQSKTTALEMIPSQSPKSRVQDHVLAGILTLNRAVVELQHERGMACWALTQSPGFGGIGGFEQLRRHIRLTDGRIAEAKGFLEETLTLTLTLSGGPDDKSHASVQTGTLSSSTLVSTRLTAVIKDIERARSMALKRELATSGPWVSFDEVFMAYSQVCGSLSEVVAQRIKAVSGGPEGRLTVRRFRLFSAAAELIGKERALGLSAWICKYPDDSPSRNSDAMPLARMRRLSEILGARKVLLGTILDESSATHGDVVATTTGLLGSLVGEEGEPPLLSAADISALEYFEERVLDPRLAQTAPPAEWWTTLTQLMKQIHGRIAIDLVAGLRAVPCDREAAANRGSGEVQPHVSSEAKKIPKQLVGCGCRQGLKRLLQTLVDGL</sequence>
<dbReference type="SUPFAM" id="SSF56112">
    <property type="entry name" value="Protein kinase-like (PK-like)"/>
    <property type="match status" value="1"/>
</dbReference>
<name>A0A813JLJ0_POLGL</name>
<evidence type="ECO:0000313" key="7">
    <source>
        <dbReference type="EMBL" id="CAE8680040.1"/>
    </source>
</evidence>
<dbReference type="AlphaFoldDB" id="A0A813JLJ0"/>
<evidence type="ECO:0000259" key="6">
    <source>
        <dbReference type="PROSITE" id="PS50011"/>
    </source>
</evidence>
<keyword evidence="3" id="KW-0547">Nucleotide-binding</keyword>
<dbReference type="InterPro" id="IPR050205">
    <property type="entry name" value="CDPK_Ser/Thr_kinases"/>
</dbReference>
<dbReference type="GO" id="GO:0005524">
    <property type="term" value="F:ATP binding"/>
    <property type="evidence" value="ECO:0007669"/>
    <property type="project" value="UniProtKB-KW"/>
</dbReference>
<dbReference type="InterPro" id="IPR000719">
    <property type="entry name" value="Prot_kinase_dom"/>
</dbReference>
<evidence type="ECO:0000256" key="5">
    <source>
        <dbReference type="ARBA" id="ARBA00022840"/>
    </source>
</evidence>
<dbReference type="EMBL" id="CAJNNW010025816">
    <property type="protein sequence ID" value="CAE8680040.1"/>
    <property type="molecule type" value="Genomic_DNA"/>
</dbReference>
<dbReference type="PROSITE" id="PS00108">
    <property type="entry name" value="PROTEIN_KINASE_ST"/>
    <property type="match status" value="1"/>
</dbReference>
<keyword evidence="1" id="KW-0723">Serine/threonine-protein kinase</keyword>
<dbReference type="InterPro" id="IPR008271">
    <property type="entry name" value="Ser/Thr_kinase_AS"/>
</dbReference>
<evidence type="ECO:0000256" key="3">
    <source>
        <dbReference type="ARBA" id="ARBA00022741"/>
    </source>
</evidence>
<keyword evidence="5" id="KW-0067">ATP-binding</keyword>
<protein>
    <recommendedName>
        <fullName evidence="6">Protein kinase domain-containing protein</fullName>
    </recommendedName>
</protein>
<dbReference type="Gene3D" id="1.10.510.10">
    <property type="entry name" value="Transferase(Phosphotransferase) domain 1"/>
    <property type="match status" value="1"/>
</dbReference>
<dbReference type="InterPro" id="IPR011009">
    <property type="entry name" value="Kinase-like_dom_sf"/>
</dbReference>
<dbReference type="PROSITE" id="PS50011">
    <property type="entry name" value="PROTEIN_KINASE_DOM"/>
    <property type="match status" value="1"/>
</dbReference>
<dbReference type="Proteomes" id="UP000626109">
    <property type="component" value="Unassembled WGS sequence"/>
</dbReference>
<dbReference type="PANTHER" id="PTHR24349">
    <property type="entry name" value="SERINE/THREONINE-PROTEIN KINASE"/>
    <property type="match status" value="1"/>
</dbReference>
<feature type="domain" description="Protein kinase" evidence="6">
    <location>
        <begin position="1"/>
        <end position="228"/>
    </location>
</feature>
<accession>A0A813JLJ0</accession>
<dbReference type="InterPro" id="IPR013587">
    <property type="entry name" value="Nitrate/nitrite_sensing"/>
</dbReference>
<gene>
    <name evidence="7" type="ORF">PGLA2088_LOCUS21693</name>
</gene>
<evidence type="ECO:0000313" key="8">
    <source>
        <dbReference type="Proteomes" id="UP000626109"/>
    </source>
</evidence>
<organism evidence="7 8">
    <name type="scientific">Polarella glacialis</name>
    <name type="common">Dinoflagellate</name>
    <dbReference type="NCBI Taxonomy" id="89957"/>
    <lineage>
        <taxon>Eukaryota</taxon>
        <taxon>Sar</taxon>
        <taxon>Alveolata</taxon>
        <taxon>Dinophyceae</taxon>
        <taxon>Suessiales</taxon>
        <taxon>Suessiaceae</taxon>
        <taxon>Polarella</taxon>
    </lineage>
</organism>
<keyword evidence="4" id="KW-0418">Kinase</keyword>
<dbReference type="GO" id="GO:0004674">
    <property type="term" value="F:protein serine/threonine kinase activity"/>
    <property type="evidence" value="ECO:0007669"/>
    <property type="project" value="UniProtKB-KW"/>
</dbReference>
<dbReference type="Pfam" id="PF00069">
    <property type="entry name" value="Pkinase"/>
    <property type="match status" value="1"/>
</dbReference>
<reference evidence="7" key="1">
    <citation type="submission" date="2021-02" db="EMBL/GenBank/DDBJ databases">
        <authorList>
            <person name="Dougan E. K."/>
            <person name="Rhodes N."/>
            <person name="Thang M."/>
            <person name="Chan C."/>
        </authorList>
    </citation>
    <scope>NUCLEOTIDE SEQUENCE</scope>
</reference>